<keyword evidence="7" id="KW-0812">Transmembrane</keyword>
<feature type="transmembrane region" description="Helical" evidence="7">
    <location>
        <begin position="34"/>
        <end position="65"/>
    </location>
</feature>
<reference evidence="10" key="1">
    <citation type="submission" date="2017-07" db="EMBL/GenBank/DDBJ databases">
        <title>Comparative genome mining reveals phylogenetic distribution patterns of secondary metabolites in Amycolatopsis.</title>
        <authorList>
            <person name="Adamek M."/>
            <person name="Alanjary M."/>
            <person name="Sales-Ortells H."/>
            <person name="Goodfellow M."/>
            <person name="Bull A.T."/>
            <person name="Kalinowski J."/>
            <person name="Ziemert N."/>
        </authorList>
    </citation>
    <scope>NUCLEOTIDE SEQUENCE [LARGE SCALE GENOMIC DNA]</scope>
    <source>
        <strain evidence="10">H5</strain>
    </source>
</reference>
<keyword evidence="2" id="KW-0479">Metal-binding</keyword>
<keyword evidence="4 6" id="KW-0862">Zinc</keyword>
<evidence type="ECO:0000256" key="5">
    <source>
        <dbReference type="ARBA" id="ARBA00023049"/>
    </source>
</evidence>
<evidence type="ECO:0000313" key="10">
    <source>
        <dbReference type="Proteomes" id="UP000215199"/>
    </source>
</evidence>
<proteinExistence type="inferred from homology"/>
<gene>
    <name evidence="9" type="ORF">CF165_39495</name>
</gene>
<feature type="transmembrane region" description="Helical" evidence="7">
    <location>
        <begin position="85"/>
        <end position="105"/>
    </location>
</feature>
<dbReference type="Pfam" id="PF01435">
    <property type="entry name" value="Peptidase_M48"/>
    <property type="match status" value="1"/>
</dbReference>
<dbReference type="PANTHER" id="PTHR34978:SF3">
    <property type="entry name" value="SLR0241 PROTEIN"/>
    <property type="match status" value="1"/>
</dbReference>
<dbReference type="InterPro" id="IPR052173">
    <property type="entry name" value="Beta-lactam_resp_regulator"/>
</dbReference>
<evidence type="ECO:0000256" key="3">
    <source>
        <dbReference type="ARBA" id="ARBA00022801"/>
    </source>
</evidence>
<dbReference type="Proteomes" id="UP000215199">
    <property type="component" value="Unassembled WGS sequence"/>
</dbReference>
<keyword evidence="5 6" id="KW-0482">Metalloprotease</keyword>
<evidence type="ECO:0000256" key="6">
    <source>
        <dbReference type="RuleBase" id="RU003983"/>
    </source>
</evidence>
<evidence type="ECO:0000256" key="4">
    <source>
        <dbReference type="ARBA" id="ARBA00022833"/>
    </source>
</evidence>
<dbReference type="InterPro" id="IPR001915">
    <property type="entry name" value="Peptidase_M48"/>
</dbReference>
<keyword evidence="3 6" id="KW-0378">Hydrolase</keyword>
<dbReference type="PANTHER" id="PTHR34978">
    <property type="entry name" value="POSSIBLE SENSOR-TRANSDUCER PROTEIN BLAR"/>
    <property type="match status" value="1"/>
</dbReference>
<name>A0A229SQQ3_9PSEU</name>
<dbReference type="AlphaFoldDB" id="A0A229SQQ3"/>
<dbReference type="EMBL" id="NMUL01000049">
    <property type="protein sequence ID" value="OXM61143.1"/>
    <property type="molecule type" value="Genomic_DNA"/>
</dbReference>
<dbReference type="RefSeq" id="WP_093952702.1">
    <property type="nucleotide sequence ID" value="NZ_NMUL01000049.1"/>
</dbReference>
<sequence length="320" mass="33833">MDPDFWVPLLLPLAAWPLARVVTPRLPPRAASWLLTTGCLVLAAASTAALTLQAFAGLTVIPAIAHAGHWSTQALDSMEPVNVPLAIGCGLVLSALGGAFTRTAVRYARWSRALTRELDDHSPVAGIIVLRGEEPVAFSAPGRGGRIAISSGMLDALDPAERDALLAHERAHLRLRHHRFLNAITLAAALDPLLRPLCSAARFALERWADEAAAQHIGDRTVVAKAVAKAALAGRAEPAFALAATGGPVPRRVSALLAAPTRRLPAALLSATLVLGVTGWSAQTVLDAATDLHHDLESAQDFTADAHHRHLPDEHDGLRR</sequence>
<dbReference type="OrthoDB" id="3541294at2"/>
<dbReference type="GO" id="GO:0006508">
    <property type="term" value="P:proteolysis"/>
    <property type="evidence" value="ECO:0007669"/>
    <property type="project" value="UniProtKB-KW"/>
</dbReference>
<keyword evidence="1 6" id="KW-0645">Protease</keyword>
<dbReference type="GO" id="GO:0046872">
    <property type="term" value="F:metal ion binding"/>
    <property type="evidence" value="ECO:0007669"/>
    <property type="project" value="UniProtKB-KW"/>
</dbReference>
<feature type="domain" description="Peptidase M48" evidence="8">
    <location>
        <begin position="128"/>
        <end position="184"/>
    </location>
</feature>
<keyword evidence="10" id="KW-1185">Reference proteome</keyword>
<protein>
    <submittedName>
        <fullName evidence="9">Peptidase M48</fullName>
    </submittedName>
</protein>
<dbReference type="CDD" id="cd07326">
    <property type="entry name" value="M56_BlaR1_MecR1_like"/>
    <property type="match status" value="1"/>
</dbReference>
<dbReference type="Gene3D" id="3.30.2010.10">
    <property type="entry name" value="Metalloproteases ('zincins'), catalytic domain"/>
    <property type="match status" value="1"/>
</dbReference>
<evidence type="ECO:0000256" key="7">
    <source>
        <dbReference type="SAM" id="Phobius"/>
    </source>
</evidence>
<evidence type="ECO:0000259" key="8">
    <source>
        <dbReference type="Pfam" id="PF01435"/>
    </source>
</evidence>
<evidence type="ECO:0000256" key="1">
    <source>
        <dbReference type="ARBA" id="ARBA00022670"/>
    </source>
</evidence>
<dbReference type="GO" id="GO:0004222">
    <property type="term" value="F:metalloendopeptidase activity"/>
    <property type="evidence" value="ECO:0007669"/>
    <property type="project" value="InterPro"/>
</dbReference>
<evidence type="ECO:0000256" key="2">
    <source>
        <dbReference type="ARBA" id="ARBA00022723"/>
    </source>
</evidence>
<organism evidence="9 10">
    <name type="scientific">Amycolatopsis vastitatis</name>
    <dbReference type="NCBI Taxonomy" id="1905142"/>
    <lineage>
        <taxon>Bacteria</taxon>
        <taxon>Bacillati</taxon>
        <taxon>Actinomycetota</taxon>
        <taxon>Actinomycetes</taxon>
        <taxon>Pseudonocardiales</taxon>
        <taxon>Pseudonocardiaceae</taxon>
        <taxon>Amycolatopsis</taxon>
    </lineage>
</organism>
<comment type="similarity">
    <text evidence="6">Belongs to the peptidase M48 family.</text>
</comment>
<evidence type="ECO:0000313" key="9">
    <source>
        <dbReference type="EMBL" id="OXM61143.1"/>
    </source>
</evidence>
<keyword evidence="7" id="KW-1133">Transmembrane helix</keyword>
<comment type="caution">
    <text evidence="9">The sequence shown here is derived from an EMBL/GenBank/DDBJ whole genome shotgun (WGS) entry which is preliminary data.</text>
</comment>
<accession>A0A229SQQ3</accession>
<comment type="cofactor">
    <cofactor evidence="6">
        <name>Zn(2+)</name>
        <dbReference type="ChEBI" id="CHEBI:29105"/>
    </cofactor>
    <text evidence="6">Binds 1 zinc ion per subunit.</text>
</comment>
<feature type="transmembrane region" description="Helical" evidence="7">
    <location>
        <begin position="6"/>
        <end position="22"/>
    </location>
</feature>
<keyword evidence="7" id="KW-0472">Membrane</keyword>